<comment type="caution">
    <text evidence="4">The sequence shown here is derived from an EMBL/GenBank/DDBJ whole genome shotgun (WGS) entry which is preliminary data.</text>
</comment>
<sequence length="413" mass="46107">MRKTVLILFLLLNFLSLHAQTASGDIENYAESIINRMPGSSVNNYIQPTTANLATWKSIINFILSDNLTDARAIASPINYQITEFTDTSLNPNKIFYVLEEKAIQNRYWGTYIFSKNPARNNLIIAAPHSKFDTNTGNQAIYCFKNTLAKAVFINGTHRCNSFTSSNCYGTTSVCGSTGNYKISDQAHNTTSMFQITTEVLYSSIANAVFVQLHGFAKQSNDPYVIMSNGTNKTPSVDYAVQIKNALLQEDPSLTFKLAHIDTDWTRLTAFTNTQGRFINNSSNACSTDATATSGRFIHIEQEKEKLRDSVKDWRKMSNALKSVFTSTLGLDENILETSITIYPNPVSTILEIRAAKIKSVELINILGKSMHIYTNNIQENAVQINIEDLAKSMYFLKINTGNSSVIKKIIKN</sequence>
<dbReference type="Pfam" id="PF18962">
    <property type="entry name" value="Por_Secre_tail"/>
    <property type="match status" value="1"/>
</dbReference>
<dbReference type="RefSeq" id="WP_104809877.1">
    <property type="nucleotide sequence ID" value="NZ_MQUA01000013.1"/>
</dbReference>
<evidence type="ECO:0000256" key="2">
    <source>
        <dbReference type="SAM" id="SignalP"/>
    </source>
</evidence>
<accession>A0A2S7KYI4</accession>
<evidence type="ECO:0000256" key="1">
    <source>
        <dbReference type="ARBA" id="ARBA00022729"/>
    </source>
</evidence>
<dbReference type="AlphaFoldDB" id="A0A2S7KYI4"/>
<dbReference type="InterPro" id="IPR026444">
    <property type="entry name" value="Secre_tail"/>
</dbReference>
<keyword evidence="1 2" id="KW-0732">Signal</keyword>
<feature type="signal peptide" evidence="2">
    <location>
        <begin position="1"/>
        <end position="19"/>
    </location>
</feature>
<proteinExistence type="predicted"/>
<dbReference type="NCBIfam" id="TIGR04183">
    <property type="entry name" value="Por_Secre_tail"/>
    <property type="match status" value="1"/>
</dbReference>
<dbReference type="Proteomes" id="UP000239522">
    <property type="component" value="Unassembled WGS sequence"/>
</dbReference>
<evidence type="ECO:0000259" key="3">
    <source>
        <dbReference type="Pfam" id="PF18962"/>
    </source>
</evidence>
<name>A0A2S7KYI4_9FLAO</name>
<dbReference type="EMBL" id="MQUA01000013">
    <property type="protein sequence ID" value="PQB07666.1"/>
    <property type="molecule type" value="Genomic_DNA"/>
</dbReference>
<evidence type="ECO:0000313" key="4">
    <source>
        <dbReference type="EMBL" id="PQB07666.1"/>
    </source>
</evidence>
<keyword evidence="5" id="KW-1185">Reference proteome</keyword>
<gene>
    <name evidence="4" type="ORF">BST83_11245</name>
</gene>
<feature type="chain" id="PRO_5015766093" description="Secretion system C-terminal sorting domain-containing protein" evidence="2">
    <location>
        <begin position="20"/>
        <end position="413"/>
    </location>
</feature>
<reference evidence="4 5" key="1">
    <citation type="submission" date="2016-11" db="EMBL/GenBank/DDBJ databases">
        <title>Trade-off between light-utilization and light-protection in marine flavobacteria.</title>
        <authorList>
            <person name="Kumagai Y."/>
        </authorList>
    </citation>
    <scope>NUCLEOTIDE SEQUENCE [LARGE SCALE GENOMIC DNA]</scope>
    <source>
        <strain evidence="4 5">ATCC 700397</strain>
    </source>
</reference>
<protein>
    <recommendedName>
        <fullName evidence="3">Secretion system C-terminal sorting domain-containing protein</fullName>
    </recommendedName>
</protein>
<evidence type="ECO:0000313" key="5">
    <source>
        <dbReference type="Proteomes" id="UP000239522"/>
    </source>
</evidence>
<organism evidence="4 5">
    <name type="scientific">Polaribacter filamentus</name>
    <dbReference type="NCBI Taxonomy" id="53483"/>
    <lineage>
        <taxon>Bacteria</taxon>
        <taxon>Pseudomonadati</taxon>
        <taxon>Bacteroidota</taxon>
        <taxon>Flavobacteriia</taxon>
        <taxon>Flavobacteriales</taxon>
        <taxon>Flavobacteriaceae</taxon>
    </lineage>
</organism>
<dbReference type="OrthoDB" id="5508967at2"/>
<feature type="domain" description="Secretion system C-terminal sorting" evidence="3">
    <location>
        <begin position="342"/>
        <end position="411"/>
    </location>
</feature>